<keyword evidence="10" id="KW-0411">Iron-sulfur</keyword>
<evidence type="ECO:0000256" key="8">
    <source>
        <dbReference type="ARBA" id="ARBA00023002"/>
    </source>
</evidence>
<protein>
    <recommendedName>
        <fullName evidence="14">cholesterol 7-desaturase</fullName>
        <ecNumber evidence="14">1.14.19.21</ecNumber>
    </recommendedName>
</protein>
<dbReference type="GO" id="GO:0051537">
    <property type="term" value="F:2 iron, 2 sulfur cluster binding"/>
    <property type="evidence" value="ECO:0007669"/>
    <property type="project" value="UniProtKB-KW"/>
</dbReference>
<evidence type="ECO:0000256" key="12">
    <source>
        <dbReference type="ARBA" id="ARBA00025712"/>
    </source>
</evidence>
<evidence type="ECO:0000256" key="10">
    <source>
        <dbReference type="ARBA" id="ARBA00023014"/>
    </source>
</evidence>
<sequence>DSNEQIPNDVRVIPGQQQPPSYPNGWIPILESRKLKRNELKSLLCFGRELVIVRVPSDQVYIFDAYCPHLGANLAIGGTIEQRHISCRNDNDNHQKIDCIVCPFHSWAFRVSDGNCVDVPYEDNVPNTKLKMWKCLEMNGIIFVWYHNDNSMVEPEWKPEKIAEIITGKWRYYGRTEHYTNCHIQEIPENGADVAHLNQIHSTSVIGSSNRKDRQRWLNRLVKHEWTAQWNPCPAPNQHISRVEMISITRIFGFKIIELRFIIRQIGPAYVEIHLKSDFFTGIEGVALQLVKPIRPMRNSIIHNFYFNHSIFSFIFSKIFMFSVDKMLIRDIEIWNRKAFLQRPFVGKSEKSLVKFRRWFKQFYSNDDNTNHGHVKHCDW</sequence>
<dbReference type="PANTHER" id="PTHR21266:SF32">
    <property type="entry name" value="CHOLESTEROL 7-DESATURASE NVD"/>
    <property type="match status" value="1"/>
</dbReference>
<dbReference type="GO" id="GO:0046872">
    <property type="term" value="F:metal ion binding"/>
    <property type="evidence" value="ECO:0007669"/>
    <property type="project" value="UniProtKB-KW"/>
</dbReference>
<evidence type="ECO:0000313" key="18">
    <source>
        <dbReference type="EMBL" id="OTF83740.1"/>
    </source>
</evidence>
<keyword evidence="6" id="KW-0479">Metal-binding</keyword>
<dbReference type="UniPathway" id="UPA01020"/>
<comment type="pathway">
    <text evidence="12">Steroid hormone biosynthesis; dafachronic acid biosynthesis.</text>
</comment>
<name>A0A1Y3BS14_EURMA</name>
<evidence type="ECO:0000256" key="1">
    <source>
        <dbReference type="ARBA" id="ARBA00001962"/>
    </source>
</evidence>
<dbReference type="InterPro" id="IPR045605">
    <property type="entry name" value="KshA-like_C"/>
</dbReference>
<dbReference type="GO" id="GO:0016020">
    <property type="term" value="C:membrane"/>
    <property type="evidence" value="ECO:0007669"/>
    <property type="project" value="UniProtKB-SubCell"/>
</dbReference>
<dbReference type="GO" id="GO:0170056">
    <property type="term" value="F:cholesterol 7-desaturase [NAD(P)H] activity"/>
    <property type="evidence" value="ECO:0007669"/>
    <property type="project" value="UniProtKB-EC"/>
</dbReference>
<feature type="domain" description="Rieske" evidence="17">
    <location>
        <begin position="26"/>
        <end position="144"/>
    </location>
</feature>
<proteinExistence type="inferred from homology"/>
<keyword evidence="11" id="KW-0472">Membrane</keyword>
<keyword evidence="4" id="KW-0812">Transmembrane</keyword>
<dbReference type="Proteomes" id="UP000194236">
    <property type="component" value="Unassembled WGS sequence"/>
</dbReference>
<dbReference type="GO" id="GO:0005737">
    <property type="term" value="C:cytoplasm"/>
    <property type="evidence" value="ECO:0007669"/>
    <property type="project" value="TreeGrafter"/>
</dbReference>
<dbReference type="InterPro" id="IPR050584">
    <property type="entry name" value="Cholesterol_7-desaturase"/>
</dbReference>
<dbReference type="Gene3D" id="3.90.380.10">
    <property type="entry name" value="Naphthalene 1,2-dioxygenase Alpha Subunit, Chain A, domain 1"/>
    <property type="match status" value="1"/>
</dbReference>
<evidence type="ECO:0000256" key="15">
    <source>
        <dbReference type="ARBA" id="ARBA00047853"/>
    </source>
</evidence>
<evidence type="ECO:0000256" key="13">
    <source>
        <dbReference type="ARBA" id="ARBA00025729"/>
    </source>
</evidence>
<evidence type="ECO:0000256" key="14">
    <source>
        <dbReference type="ARBA" id="ARBA00026095"/>
    </source>
</evidence>
<dbReference type="Pfam" id="PF00355">
    <property type="entry name" value="Rieske"/>
    <property type="match status" value="1"/>
</dbReference>
<evidence type="ECO:0000256" key="16">
    <source>
        <dbReference type="ARBA" id="ARBA00049548"/>
    </source>
</evidence>
<evidence type="ECO:0000313" key="19">
    <source>
        <dbReference type="Proteomes" id="UP000194236"/>
    </source>
</evidence>
<keyword evidence="9" id="KW-0408">Iron</keyword>
<dbReference type="InterPro" id="IPR017941">
    <property type="entry name" value="Rieske_2Fe-2S"/>
</dbReference>
<comment type="catalytic activity">
    <reaction evidence="15">
        <text>cholesterol + NADH + O2 + H(+) = 7-dehydrocholesterol + NAD(+) + 2 H2O</text>
        <dbReference type="Rhea" id="RHEA:51644"/>
        <dbReference type="ChEBI" id="CHEBI:15377"/>
        <dbReference type="ChEBI" id="CHEBI:15378"/>
        <dbReference type="ChEBI" id="CHEBI:15379"/>
        <dbReference type="ChEBI" id="CHEBI:16113"/>
        <dbReference type="ChEBI" id="CHEBI:17759"/>
        <dbReference type="ChEBI" id="CHEBI:57540"/>
        <dbReference type="ChEBI" id="CHEBI:57945"/>
        <dbReference type="EC" id="1.14.19.21"/>
    </reaction>
    <physiologicalReaction direction="left-to-right" evidence="15">
        <dbReference type="Rhea" id="RHEA:51645"/>
    </physiologicalReaction>
</comment>
<comment type="cofactor">
    <cofactor evidence="1">
        <name>Fe cation</name>
        <dbReference type="ChEBI" id="CHEBI:24875"/>
    </cofactor>
</comment>
<organism evidence="18 19">
    <name type="scientific">Euroglyphus maynei</name>
    <name type="common">Mayne's house dust mite</name>
    <dbReference type="NCBI Taxonomy" id="6958"/>
    <lineage>
        <taxon>Eukaryota</taxon>
        <taxon>Metazoa</taxon>
        <taxon>Ecdysozoa</taxon>
        <taxon>Arthropoda</taxon>
        <taxon>Chelicerata</taxon>
        <taxon>Arachnida</taxon>
        <taxon>Acari</taxon>
        <taxon>Acariformes</taxon>
        <taxon>Sarcoptiformes</taxon>
        <taxon>Astigmata</taxon>
        <taxon>Psoroptidia</taxon>
        <taxon>Analgoidea</taxon>
        <taxon>Pyroglyphidae</taxon>
        <taxon>Pyroglyphinae</taxon>
        <taxon>Euroglyphus</taxon>
    </lineage>
</organism>
<dbReference type="PANTHER" id="PTHR21266">
    <property type="entry name" value="IRON-SULFUR DOMAIN CONTAINING PROTEIN"/>
    <property type="match status" value="1"/>
</dbReference>
<dbReference type="EC" id="1.14.19.21" evidence="14"/>
<keyword evidence="8" id="KW-0560">Oxidoreductase</keyword>
<comment type="caution">
    <text evidence="18">The sequence shown here is derived from an EMBL/GenBank/DDBJ whole genome shotgun (WGS) entry which is preliminary data.</text>
</comment>
<dbReference type="Gene3D" id="2.102.10.10">
    <property type="entry name" value="Rieske [2Fe-2S] iron-sulphur domain"/>
    <property type="match status" value="1"/>
</dbReference>
<accession>A0A1Y3BS14</accession>
<evidence type="ECO:0000256" key="4">
    <source>
        <dbReference type="ARBA" id="ARBA00022692"/>
    </source>
</evidence>
<dbReference type="Pfam" id="PF19298">
    <property type="entry name" value="KshA_C"/>
    <property type="match status" value="1"/>
</dbReference>
<feature type="non-terminal residue" evidence="18">
    <location>
        <position position="1"/>
    </location>
</feature>
<dbReference type="InterPro" id="IPR036922">
    <property type="entry name" value="Rieske_2Fe-2S_sf"/>
</dbReference>
<evidence type="ECO:0000256" key="3">
    <source>
        <dbReference type="ARBA" id="ARBA00004972"/>
    </source>
</evidence>
<dbReference type="OrthoDB" id="6428779at2759"/>
<evidence type="ECO:0000256" key="2">
    <source>
        <dbReference type="ARBA" id="ARBA00004370"/>
    </source>
</evidence>
<dbReference type="SUPFAM" id="SSF55961">
    <property type="entry name" value="Bet v1-like"/>
    <property type="match status" value="1"/>
</dbReference>
<evidence type="ECO:0000256" key="7">
    <source>
        <dbReference type="ARBA" id="ARBA00022989"/>
    </source>
</evidence>
<evidence type="ECO:0000256" key="9">
    <source>
        <dbReference type="ARBA" id="ARBA00023004"/>
    </source>
</evidence>
<dbReference type="EMBL" id="MUJZ01002358">
    <property type="protein sequence ID" value="OTF83740.1"/>
    <property type="molecule type" value="Genomic_DNA"/>
</dbReference>
<reference evidence="18 19" key="1">
    <citation type="submission" date="2017-03" db="EMBL/GenBank/DDBJ databases">
        <title>Genome Survey of Euroglyphus maynei.</title>
        <authorList>
            <person name="Arlian L.G."/>
            <person name="Morgan M.S."/>
            <person name="Rider S.D."/>
        </authorList>
    </citation>
    <scope>NUCLEOTIDE SEQUENCE [LARGE SCALE GENOMIC DNA]</scope>
    <source>
        <strain evidence="18">Arlian Lab</strain>
        <tissue evidence="18">Whole body</tissue>
    </source>
</reference>
<dbReference type="GO" id="GO:0008203">
    <property type="term" value="P:cholesterol metabolic process"/>
    <property type="evidence" value="ECO:0007669"/>
    <property type="project" value="InterPro"/>
</dbReference>
<comment type="catalytic activity">
    <reaction evidence="16">
        <text>cholesterol + NADPH + O2 + H(+) = 7-dehydrocholesterol + NADP(+) + 2 H2O</text>
        <dbReference type="Rhea" id="RHEA:45024"/>
        <dbReference type="ChEBI" id="CHEBI:15377"/>
        <dbReference type="ChEBI" id="CHEBI:15378"/>
        <dbReference type="ChEBI" id="CHEBI:15379"/>
        <dbReference type="ChEBI" id="CHEBI:16113"/>
        <dbReference type="ChEBI" id="CHEBI:17759"/>
        <dbReference type="ChEBI" id="CHEBI:57783"/>
        <dbReference type="ChEBI" id="CHEBI:58349"/>
        <dbReference type="EC" id="1.14.19.21"/>
    </reaction>
    <physiologicalReaction direction="left-to-right" evidence="16">
        <dbReference type="Rhea" id="RHEA:45025"/>
    </physiologicalReaction>
</comment>
<comment type="pathway">
    <text evidence="3">Hormone biosynthesis.</text>
</comment>
<keyword evidence="19" id="KW-1185">Reference proteome</keyword>
<dbReference type="AlphaFoldDB" id="A0A1Y3BS14"/>
<keyword evidence="7" id="KW-1133">Transmembrane helix</keyword>
<evidence type="ECO:0000256" key="5">
    <source>
        <dbReference type="ARBA" id="ARBA00022714"/>
    </source>
</evidence>
<evidence type="ECO:0000256" key="6">
    <source>
        <dbReference type="ARBA" id="ARBA00022723"/>
    </source>
</evidence>
<comment type="similarity">
    <text evidence="13">Belongs to the cholesterol 7-desaturase family.</text>
</comment>
<keyword evidence="5" id="KW-0001">2Fe-2S</keyword>
<comment type="subcellular location">
    <subcellularLocation>
        <location evidence="2">Membrane</location>
    </subcellularLocation>
</comment>
<evidence type="ECO:0000259" key="17">
    <source>
        <dbReference type="PROSITE" id="PS51296"/>
    </source>
</evidence>
<dbReference type="SUPFAM" id="SSF50022">
    <property type="entry name" value="ISP domain"/>
    <property type="match status" value="1"/>
</dbReference>
<gene>
    <name evidence="18" type="ORF">BLA29_003733</name>
</gene>
<dbReference type="PROSITE" id="PS51296">
    <property type="entry name" value="RIESKE"/>
    <property type="match status" value="1"/>
</dbReference>
<evidence type="ECO:0000256" key="11">
    <source>
        <dbReference type="ARBA" id="ARBA00023136"/>
    </source>
</evidence>